<evidence type="ECO:0000256" key="2">
    <source>
        <dbReference type="ARBA" id="ARBA00023043"/>
    </source>
</evidence>
<dbReference type="OrthoDB" id="539213at2759"/>
<evidence type="ECO:0000256" key="1">
    <source>
        <dbReference type="ARBA" id="ARBA00022737"/>
    </source>
</evidence>
<dbReference type="InterPro" id="IPR036770">
    <property type="entry name" value="Ankyrin_rpt-contain_sf"/>
</dbReference>
<dbReference type="SUPFAM" id="SSF48403">
    <property type="entry name" value="Ankyrin repeat"/>
    <property type="match status" value="1"/>
</dbReference>
<dbReference type="PANTHER" id="PTHR24198">
    <property type="entry name" value="ANKYRIN REPEAT AND PROTEIN KINASE DOMAIN-CONTAINING PROTEIN"/>
    <property type="match status" value="1"/>
</dbReference>
<gene>
    <name evidence="5" type="ORF">BS50DRAFT_633162</name>
</gene>
<dbReference type="AlphaFoldDB" id="A0A2T2NVE3"/>
<organism evidence="5 6">
    <name type="scientific">Corynespora cassiicola Philippines</name>
    <dbReference type="NCBI Taxonomy" id="1448308"/>
    <lineage>
        <taxon>Eukaryota</taxon>
        <taxon>Fungi</taxon>
        <taxon>Dikarya</taxon>
        <taxon>Ascomycota</taxon>
        <taxon>Pezizomycotina</taxon>
        <taxon>Dothideomycetes</taxon>
        <taxon>Pleosporomycetidae</taxon>
        <taxon>Pleosporales</taxon>
        <taxon>Corynesporascaceae</taxon>
        <taxon>Corynespora</taxon>
    </lineage>
</organism>
<dbReference type="EMBL" id="KZ678133">
    <property type="protein sequence ID" value="PSN69405.1"/>
    <property type="molecule type" value="Genomic_DNA"/>
</dbReference>
<evidence type="ECO:0000256" key="3">
    <source>
        <dbReference type="PROSITE-ProRule" id="PRU00023"/>
    </source>
</evidence>
<reference evidence="5 6" key="1">
    <citation type="journal article" date="2018" name="Front. Microbiol.">
        <title>Genome-Wide Analysis of Corynespora cassiicola Leaf Fall Disease Putative Effectors.</title>
        <authorList>
            <person name="Lopez D."/>
            <person name="Ribeiro S."/>
            <person name="Label P."/>
            <person name="Fumanal B."/>
            <person name="Venisse J.S."/>
            <person name="Kohler A."/>
            <person name="de Oliveira R.R."/>
            <person name="Labutti K."/>
            <person name="Lipzen A."/>
            <person name="Lail K."/>
            <person name="Bauer D."/>
            <person name="Ohm R.A."/>
            <person name="Barry K.W."/>
            <person name="Spatafora J."/>
            <person name="Grigoriev I.V."/>
            <person name="Martin F.M."/>
            <person name="Pujade-Renaud V."/>
        </authorList>
    </citation>
    <scope>NUCLEOTIDE SEQUENCE [LARGE SCALE GENOMIC DNA]</scope>
    <source>
        <strain evidence="5 6">Philippines</strain>
    </source>
</reference>
<dbReference type="Proteomes" id="UP000240883">
    <property type="component" value="Unassembled WGS sequence"/>
</dbReference>
<feature type="repeat" description="ANK" evidence="3">
    <location>
        <begin position="477"/>
        <end position="509"/>
    </location>
</feature>
<sequence length="588" mass="66191">MEIVGAVASIVTLVALAKEVWTLSTQLLHDCQNAPEELFRISNETFLIFHGLESISLSNQDHGLFNHLTKDEVQTLEKSLAAAKVSLETIIHLHSRHTGDKKRTLARLSWSFFDHKTVKEHLVHLQRTESSLCVILHVISIRANRKAHDENSRQNKIILDLLQLCHNNLGNQGPMRIQTEKHDNEASRMTTFQFRRKWGLLSSWASALNCEFQLCQQWRNGFQEVYELYARFPIFWFGRQKFLILSTSFRTQRTFLLNWQLLKGSLNFCNVISEEADIVKACQKGDLIAVRDLFKENNASPNDVTADGASLVWYATESRSFELVQFLLSAGAPVGAKTLLVASYYRQPQIARLLVRSGADIDAFGDDGFTSASFLFGYAGQSRVPQTEFLQMLASNSFSNFNSQDVDGWSVLHRAATFGTAADILCLVRVGTSLHSRTQNLNWTPIFCAVCFSNLETLEELWKLHDDTDMKNAKDLRGWNFLHIAAGAGNFEAIPYLLEKGVDLNAFSNATSRSVPPSLRDKSVTPTQVARNCGEVAYGKWVDALKLAGQDVEPKPEDIDWTIEVHDGIFGGCECCKSWNFSMLAIQN</sequence>
<dbReference type="PANTHER" id="PTHR24198:SF165">
    <property type="entry name" value="ANKYRIN REPEAT-CONTAINING PROTEIN-RELATED"/>
    <property type="match status" value="1"/>
</dbReference>
<name>A0A2T2NVE3_CORCC</name>
<feature type="signal peptide" evidence="4">
    <location>
        <begin position="1"/>
        <end position="22"/>
    </location>
</feature>
<evidence type="ECO:0000313" key="6">
    <source>
        <dbReference type="Proteomes" id="UP000240883"/>
    </source>
</evidence>
<dbReference type="Gene3D" id="1.25.40.20">
    <property type="entry name" value="Ankyrin repeat-containing domain"/>
    <property type="match status" value="2"/>
</dbReference>
<feature type="repeat" description="ANK" evidence="3">
    <location>
        <begin position="334"/>
        <end position="366"/>
    </location>
</feature>
<dbReference type="InterPro" id="IPR002110">
    <property type="entry name" value="Ankyrin_rpt"/>
</dbReference>
<keyword evidence="1" id="KW-0677">Repeat</keyword>
<accession>A0A2T2NVE3</accession>
<keyword evidence="6" id="KW-1185">Reference proteome</keyword>
<dbReference type="PROSITE" id="PS50297">
    <property type="entry name" value="ANK_REP_REGION"/>
    <property type="match status" value="1"/>
</dbReference>
<proteinExistence type="predicted"/>
<dbReference type="STRING" id="1448308.A0A2T2NVE3"/>
<evidence type="ECO:0000256" key="4">
    <source>
        <dbReference type="SAM" id="SignalP"/>
    </source>
</evidence>
<dbReference type="Pfam" id="PF12796">
    <property type="entry name" value="Ank_2"/>
    <property type="match status" value="2"/>
</dbReference>
<dbReference type="PROSITE" id="PS50088">
    <property type="entry name" value="ANK_REPEAT"/>
    <property type="match status" value="2"/>
</dbReference>
<dbReference type="SMART" id="SM00248">
    <property type="entry name" value="ANK"/>
    <property type="match status" value="5"/>
</dbReference>
<keyword evidence="4" id="KW-0732">Signal</keyword>
<evidence type="ECO:0000313" key="5">
    <source>
        <dbReference type="EMBL" id="PSN69405.1"/>
    </source>
</evidence>
<keyword evidence="2 3" id="KW-0040">ANK repeat</keyword>
<feature type="chain" id="PRO_5015504895" evidence="4">
    <location>
        <begin position="23"/>
        <end position="588"/>
    </location>
</feature>
<protein>
    <submittedName>
        <fullName evidence="5">Ankyrin</fullName>
    </submittedName>
</protein>